<dbReference type="Pfam" id="PF12704">
    <property type="entry name" value="MacB_PCD"/>
    <property type="match status" value="2"/>
</dbReference>
<evidence type="ECO:0000256" key="3">
    <source>
        <dbReference type="ARBA" id="ARBA00022692"/>
    </source>
</evidence>
<evidence type="ECO:0000313" key="11">
    <source>
        <dbReference type="Proteomes" id="UP000216101"/>
    </source>
</evidence>
<feature type="transmembrane region" description="Helical" evidence="7">
    <location>
        <begin position="738"/>
        <end position="756"/>
    </location>
</feature>
<evidence type="ECO:0000256" key="5">
    <source>
        <dbReference type="ARBA" id="ARBA00023136"/>
    </source>
</evidence>
<evidence type="ECO:0000256" key="2">
    <source>
        <dbReference type="ARBA" id="ARBA00022475"/>
    </source>
</evidence>
<feature type="transmembrane region" description="Helical" evidence="7">
    <location>
        <begin position="435"/>
        <end position="454"/>
    </location>
</feature>
<protein>
    <recommendedName>
        <fullName evidence="12">Permease</fullName>
    </recommendedName>
</protein>
<reference evidence="11" key="1">
    <citation type="submission" date="2017-05" db="EMBL/GenBank/DDBJ databases">
        <authorList>
            <person name="Barney B.M."/>
        </authorList>
    </citation>
    <scope>NUCLEOTIDE SEQUENCE [LARGE SCALE GENOMIC DNA]</scope>
    <source>
        <strain evidence="11">PSBB022</strain>
    </source>
</reference>
<sequence length="807" mass="90292">MNKFINRQKQAWGNLKKRPGFLATVVATMGITLGTLLCVLTLAYILIVSPLPYPEQENLYRLDNLFVKGENEVLGNYLIYPAMVQVHKRNEIFDKTTLTFDGETIIESDPLQPKIYINYVTPEWFSLLGAEPFMGRVLESSESLDSNNPVAVLSYNSWQTLFASDANILDKKVLLNGVSYSVVGVLHQSFIEPQIRHDGQKTDIFVPWDFNPIRQSRGQSWQSPHPNISMFGSLTRMTENQASQTLTASIDEVWQGEVFGVEFWKGYRVEIELRQLKDVILGDFRKTVYLLLAAVSGLVLIALANISNLFVSRTAEQQRGLAIRAAMGASKKQLFLTLLAETGLLLLISIVVAILLAQAGFSLLQHYFALHLPRVAELSLNIFTFTSAVFIAVVLALFFARLSSNMIDYRQLKASLHSSGKGAGIQVSKKLRKTLVLCQVAMVFTLIFINLVIFNESIGMITRPLGFSTENIHLLRLNTRAKSAQEIVPVIDEMTKRLNDLPMIDAVSQSYSPLGTFDLISLTSSRDASNTMVEFIPVDNHYFELINQTIIEGNAISEIDVRDGNKVMVIEEPYAKKLAPDGSAVGIRLTNDENETYTIIGVAREIQIPGKREAALRAYAPFSPDRYRLQILLKLSPGQALEKESLIAMINNIDSIVRFRSEESLDKKQRELLFAEIVTVVTSSVLTIVSYLLAAIGLYGVLSYGTQLRRFELGTRMAIGAKRKDIVWLVVEDNSPSMLRGIMLGVLILVAIYLSFSDRLDLFINPALAFTFGITLFLVVSISLFASYWPLRKLINRPVVFSLKDSE</sequence>
<accession>A0A266Q913</accession>
<comment type="caution">
    <text evidence="10">The sequence shown here is derived from an EMBL/GenBank/DDBJ whole genome shotgun (WGS) entry which is preliminary data.</text>
</comment>
<dbReference type="InterPro" id="IPR050250">
    <property type="entry name" value="Macrolide_Exporter_MacB"/>
</dbReference>
<dbReference type="Proteomes" id="UP000216101">
    <property type="component" value="Unassembled WGS sequence"/>
</dbReference>
<gene>
    <name evidence="10" type="ORF">CBP51_05000</name>
</gene>
<comment type="similarity">
    <text evidence="6">Belongs to the ABC-4 integral membrane protein family.</text>
</comment>
<evidence type="ECO:0000256" key="7">
    <source>
        <dbReference type="SAM" id="Phobius"/>
    </source>
</evidence>
<evidence type="ECO:0000259" key="9">
    <source>
        <dbReference type="Pfam" id="PF12704"/>
    </source>
</evidence>
<feature type="domain" description="MacB-like periplasmic core" evidence="9">
    <location>
        <begin position="24"/>
        <end position="218"/>
    </location>
</feature>
<dbReference type="AlphaFoldDB" id="A0A266Q913"/>
<feature type="transmembrane region" description="Helical" evidence="7">
    <location>
        <begin position="768"/>
        <end position="789"/>
    </location>
</feature>
<dbReference type="PANTHER" id="PTHR30572">
    <property type="entry name" value="MEMBRANE COMPONENT OF TRANSPORTER-RELATED"/>
    <property type="match status" value="1"/>
</dbReference>
<feature type="transmembrane region" description="Helical" evidence="7">
    <location>
        <begin position="378"/>
        <end position="400"/>
    </location>
</feature>
<feature type="domain" description="MacB-like periplasmic core" evidence="9">
    <location>
        <begin position="492"/>
        <end position="642"/>
    </location>
</feature>
<keyword evidence="4 7" id="KW-1133">Transmembrane helix</keyword>
<dbReference type="RefSeq" id="WP_094984057.1">
    <property type="nucleotide sequence ID" value="NZ_NHNI01000001.1"/>
</dbReference>
<dbReference type="EMBL" id="NHNI01000001">
    <property type="protein sequence ID" value="OZY86387.1"/>
    <property type="molecule type" value="Genomic_DNA"/>
</dbReference>
<dbReference type="InterPro" id="IPR003838">
    <property type="entry name" value="ABC3_permease_C"/>
</dbReference>
<evidence type="ECO:0000256" key="4">
    <source>
        <dbReference type="ARBA" id="ARBA00022989"/>
    </source>
</evidence>
<proteinExistence type="inferred from homology"/>
<keyword evidence="11" id="KW-1185">Reference proteome</keyword>
<organism evidence="10 11">
    <name type="scientific">Cellvibrio mixtus</name>
    <dbReference type="NCBI Taxonomy" id="39650"/>
    <lineage>
        <taxon>Bacteria</taxon>
        <taxon>Pseudomonadati</taxon>
        <taxon>Pseudomonadota</taxon>
        <taxon>Gammaproteobacteria</taxon>
        <taxon>Cellvibrionales</taxon>
        <taxon>Cellvibrionaceae</taxon>
        <taxon>Cellvibrio</taxon>
    </lineage>
</organism>
<keyword evidence="5 7" id="KW-0472">Membrane</keyword>
<feature type="transmembrane region" description="Helical" evidence="7">
    <location>
        <begin position="21"/>
        <end position="47"/>
    </location>
</feature>
<feature type="transmembrane region" description="Helical" evidence="7">
    <location>
        <begin position="334"/>
        <end position="358"/>
    </location>
</feature>
<evidence type="ECO:0008006" key="12">
    <source>
        <dbReference type="Google" id="ProtNLM"/>
    </source>
</evidence>
<keyword evidence="3 7" id="KW-0812">Transmembrane</keyword>
<evidence type="ECO:0000259" key="8">
    <source>
        <dbReference type="Pfam" id="PF02687"/>
    </source>
</evidence>
<evidence type="ECO:0000256" key="1">
    <source>
        <dbReference type="ARBA" id="ARBA00004651"/>
    </source>
</evidence>
<name>A0A266Q913_9GAMM</name>
<feature type="domain" description="ABC3 transporter permease C-terminal" evidence="8">
    <location>
        <begin position="685"/>
        <end position="798"/>
    </location>
</feature>
<evidence type="ECO:0000256" key="6">
    <source>
        <dbReference type="ARBA" id="ARBA00038076"/>
    </source>
</evidence>
<comment type="subcellular location">
    <subcellularLocation>
        <location evidence="1">Cell membrane</location>
        <topology evidence="1">Multi-pass membrane protein</topology>
    </subcellularLocation>
</comment>
<feature type="transmembrane region" description="Helical" evidence="7">
    <location>
        <begin position="677"/>
        <end position="702"/>
    </location>
</feature>
<keyword evidence="2" id="KW-1003">Cell membrane</keyword>
<feature type="domain" description="ABC3 transporter permease C-terminal" evidence="8">
    <location>
        <begin position="296"/>
        <end position="405"/>
    </location>
</feature>
<feature type="transmembrane region" description="Helical" evidence="7">
    <location>
        <begin position="288"/>
        <end position="311"/>
    </location>
</feature>
<dbReference type="GO" id="GO:0022857">
    <property type="term" value="F:transmembrane transporter activity"/>
    <property type="evidence" value="ECO:0007669"/>
    <property type="project" value="TreeGrafter"/>
</dbReference>
<dbReference type="GO" id="GO:0005886">
    <property type="term" value="C:plasma membrane"/>
    <property type="evidence" value="ECO:0007669"/>
    <property type="project" value="UniProtKB-SubCell"/>
</dbReference>
<evidence type="ECO:0000313" key="10">
    <source>
        <dbReference type="EMBL" id="OZY86387.1"/>
    </source>
</evidence>
<dbReference type="InterPro" id="IPR025857">
    <property type="entry name" value="MacB_PCD"/>
</dbReference>
<dbReference type="Pfam" id="PF02687">
    <property type="entry name" value="FtsX"/>
    <property type="match status" value="2"/>
</dbReference>
<dbReference type="PANTHER" id="PTHR30572:SF4">
    <property type="entry name" value="ABC TRANSPORTER PERMEASE YTRF"/>
    <property type="match status" value="1"/>
</dbReference>